<evidence type="ECO:0000313" key="2">
    <source>
        <dbReference type="EMBL" id="KAK7469451.1"/>
    </source>
</evidence>
<dbReference type="Proteomes" id="UP001519460">
    <property type="component" value="Unassembled WGS sequence"/>
</dbReference>
<feature type="compositionally biased region" description="Basic and acidic residues" evidence="1">
    <location>
        <begin position="43"/>
        <end position="67"/>
    </location>
</feature>
<evidence type="ECO:0000313" key="3">
    <source>
        <dbReference type="Proteomes" id="UP001519460"/>
    </source>
</evidence>
<proteinExistence type="predicted"/>
<feature type="non-terminal residue" evidence="2">
    <location>
        <position position="82"/>
    </location>
</feature>
<organism evidence="2 3">
    <name type="scientific">Batillaria attramentaria</name>
    <dbReference type="NCBI Taxonomy" id="370345"/>
    <lineage>
        <taxon>Eukaryota</taxon>
        <taxon>Metazoa</taxon>
        <taxon>Spiralia</taxon>
        <taxon>Lophotrochozoa</taxon>
        <taxon>Mollusca</taxon>
        <taxon>Gastropoda</taxon>
        <taxon>Caenogastropoda</taxon>
        <taxon>Sorbeoconcha</taxon>
        <taxon>Cerithioidea</taxon>
        <taxon>Batillariidae</taxon>
        <taxon>Batillaria</taxon>
    </lineage>
</organism>
<keyword evidence="3" id="KW-1185">Reference proteome</keyword>
<name>A0ABD0JBM9_9CAEN</name>
<protein>
    <submittedName>
        <fullName evidence="2">Uncharacterized protein</fullName>
    </submittedName>
</protein>
<gene>
    <name evidence="2" type="ORF">BaRGS_00036517</name>
</gene>
<comment type="caution">
    <text evidence="2">The sequence shown here is derived from an EMBL/GenBank/DDBJ whole genome shotgun (WGS) entry which is preliminary data.</text>
</comment>
<evidence type="ECO:0000256" key="1">
    <source>
        <dbReference type="SAM" id="MobiDB-lite"/>
    </source>
</evidence>
<dbReference type="AlphaFoldDB" id="A0ABD0JBM9"/>
<dbReference type="EMBL" id="JACVVK020000517">
    <property type="protein sequence ID" value="KAK7469451.1"/>
    <property type="molecule type" value="Genomic_DNA"/>
</dbReference>
<accession>A0ABD0JBM9</accession>
<reference evidence="2 3" key="1">
    <citation type="journal article" date="2023" name="Sci. Data">
        <title>Genome assembly of the Korean intertidal mud-creeper Batillaria attramentaria.</title>
        <authorList>
            <person name="Patra A.K."/>
            <person name="Ho P.T."/>
            <person name="Jun S."/>
            <person name="Lee S.J."/>
            <person name="Kim Y."/>
            <person name="Won Y.J."/>
        </authorList>
    </citation>
    <scope>NUCLEOTIDE SEQUENCE [LARGE SCALE GENOMIC DNA]</scope>
    <source>
        <strain evidence="2">Wonlab-2016</strain>
    </source>
</reference>
<sequence length="82" mass="8916">MAVQDLIGDHQDSQTIEMQELCDASKPDGGTASPASTDTCPGEIHDDQPVESKEGARPERQSFRTAEDFLQTHLNKDSKSQG</sequence>
<feature type="region of interest" description="Disordered" evidence="1">
    <location>
        <begin position="1"/>
        <end position="82"/>
    </location>
</feature>